<keyword evidence="4 9" id="KW-0812">Transmembrane</keyword>
<dbReference type="SMART" id="SM01190">
    <property type="entry name" value="EMP24_GP25L"/>
    <property type="match status" value="1"/>
</dbReference>
<keyword evidence="3" id="KW-0217">Developmental protein</keyword>
<protein>
    <recommendedName>
        <fullName evidence="12">GOLD domain-containing protein</fullName>
    </recommendedName>
</protein>
<evidence type="ECO:0000256" key="5">
    <source>
        <dbReference type="ARBA" id="ARBA00022729"/>
    </source>
</evidence>
<reference evidence="13" key="1">
    <citation type="submission" date="2022-01" db="EMBL/GenBank/DDBJ databases">
        <authorList>
            <person name="King R."/>
        </authorList>
    </citation>
    <scope>NUCLEOTIDE SEQUENCE</scope>
</reference>
<dbReference type="PROSITE" id="PS50866">
    <property type="entry name" value="GOLD"/>
    <property type="match status" value="1"/>
</dbReference>
<dbReference type="InterPro" id="IPR036598">
    <property type="entry name" value="GOLD_dom_sf"/>
</dbReference>
<dbReference type="GO" id="GO:0016020">
    <property type="term" value="C:membrane"/>
    <property type="evidence" value="ECO:0007669"/>
    <property type="project" value="UniProtKB-SubCell"/>
</dbReference>
<evidence type="ECO:0000313" key="13">
    <source>
        <dbReference type="EMBL" id="CAG9838813.1"/>
    </source>
</evidence>
<dbReference type="Proteomes" id="UP001153709">
    <property type="component" value="Chromosome 8"/>
</dbReference>
<gene>
    <name evidence="13" type="ORF">DIABBA_LOCUS11646</name>
</gene>
<evidence type="ECO:0000256" key="2">
    <source>
        <dbReference type="ARBA" id="ARBA00007104"/>
    </source>
</evidence>
<evidence type="ECO:0000256" key="11">
    <source>
        <dbReference type="SAM" id="SignalP"/>
    </source>
</evidence>
<dbReference type="InterPro" id="IPR015720">
    <property type="entry name" value="Emp24-like"/>
</dbReference>
<evidence type="ECO:0000256" key="6">
    <source>
        <dbReference type="ARBA" id="ARBA00022989"/>
    </source>
</evidence>
<evidence type="ECO:0000313" key="14">
    <source>
        <dbReference type="Proteomes" id="UP001153709"/>
    </source>
</evidence>
<evidence type="ECO:0000256" key="3">
    <source>
        <dbReference type="ARBA" id="ARBA00022473"/>
    </source>
</evidence>
<feature type="chain" id="PRO_5040421764" description="GOLD domain-containing protein" evidence="11">
    <location>
        <begin position="19"/>
        <end position="228"/>
    </location>
</feature>
<sequence length="228" mass="26805">MNYFLLYIFLFILHNVKSLEKEITVYIEAGTESCFYQPIKKGEIVDLDYQVIDGGHGDLDINFNLVHPNGRILLTDFKKSENTHRIDVVEEGDYRFCFDNSFSSYNTKTVFFELIVEGDDNGEWSSENMKFNTEDEDFEVKISDVQKIVSTVRIHLTKIRYLQELIKSTEARDRNVAEENFFKVNTYSMVQLSLMIIVGFIQVVMVRSLFDDHSRVHKIWKNLNKRLI</sequence>
<dbReference type="AlphaFoldDB" id="A0A9N9TCL5"/>
<dbReference type="OrthoDB" id="5976732at2759"/>
<evidence type="ECO:0000256" key="4">
    <source>
        <dbReference type="ARBA" id="ARBA00022692"/>
    </source>
</evidence>
<feature type="domain" description="GOLD" evidence="12">
    <location>
        <begin position="32"/>
        <end position="116"/>
    </location>
</feature>
<evidence type="ECO:0000259" key="12">
    <source>
        <dbReference type="PROSITE" id="PS50866"/>
    </source>
</evidence>
<keyword evidence="14" id="KW-1185">Reference proteome</keyword>
<evidence type="ECO:0000256" key="9">
    <source>
        <dbReference type="RuleBase" id="RU003827"/>
    </source>
</evidence>
<evidence type="ECO:0000256" key="7">
    <source>
        <dbReference type="ARBA" id="ARBA00023136"/>
    </source>
</evidence>
<comment type="similarity">
    <text evidence="2 9">Belongs to the EMP24/GP25L family.</text>
</comment>
<dbReference type="EMBL" id="OU898283">
    <property type="protein sequence ID" value="CAG9838813.1"/>
    <property type="molecule type" value="Genomic_DNA"/>
</dbReference>
<accession>A0A9N9TCL5</accession>
<organism evidence="13 14">
    <name type="scientific">Diabrotica balteata</name>
    <name type="common">Banded cucumber beetle</name>
    <dbReference type="NCBI Taxonomy" id="107213"/>
    <lineage>
        <taxon>Eukaryota</taxon>
        <taxon>Metazoa</taxon>
        <taxon>Ecdysozoa</taxon>
        <taxon>Arthropoda</taxon>
        <taxon>Hexapoda</taxon>
        <taxon>Insecta</taxon>
        <taxon>Pterygota</taxon>
        <taxon>Neoptera</taxon>
        <taxon>Endopterygota</taxon>
        <taxon>Coleoptera</taxon>
        <taxon>Polyphaga</taxon>
        <taxon>Cucujiformia</taxon>
        <taxon>Chrysomeloidea</taxon>
        <taxon>Chrysomelidae</taxon>
        <taxon>Galerucinae</taxon>
        <taxon>Diabroticina</taxon>
        <taxon>Diabroticites</taxon>
        <taxon>Diabrotica</taxon>
    </lineage>
</organism>
<feature type="transmembrane region" description="Helical" evidence="10">
    <location>
        <begin position="189"/>
        <end position="210"/>
    </location>
</feature>
<evidence type="ECO:0000256" key="1">
    <source>
        <dbReference type="ARBA" id="ARBA00004479"/>
    </source>
</evidence>
<keyword evidence="7 10" id="KW-0472">Membrane</keyword>
<proteinExistence type="inferred from homology"/>
<dbReference type="PANTHER" id="PTHR22811">
    <property type="entry name" value="TRANSMEMBRANE EMP24 DOMAIN-CONTAINING PROTEIN"/>
    <property type="match status" value="1"/>
</dbReference>
<comment type="subcellular location">
    <subcellularLocation>
        <location evidence="8">Endomembrane system</location>
        <topology evidence="8">Single-pass membrane protein</topology>
    </subcellularLocation>
    <subcellularLocation>
        <location evidence="1 9">Membrane</location>
        <topology evidence="1 9">Single-pass type I membrane protein</topology>
    </subcellularLocation>
</comment>
<dbReference type="SUPFAM" id="SSF101576">
    <property type="entry name" value="Supernatant protein factor (SPF), C-terminal domain"/>
    <property type="match status" value="1"/>
</dbReference>
<keyword evidence="6 10" id="KW-1133">Transmembrane helix</keyword>
<evidence type="ECO:0000256" key="8">
    <source>
        <dbReference type="ARBA" id="ARBA00037847"/>
    </source>
</evidence>
<name>A0A9N9TCL5_DIABA</name>
<dbReference type="Pfam" id="PF01105">
    <property type="entry name" value="EMP24_GP25L"/>
    <property type="match status" value="1"/>
</dbReference>
<evidence type="ECO:0000256" key="10">
    <source>
        <dbReference type="SAM" id="Phobius"/>
    </source>
</evidence>
<keyword evidence="5 11" id="KW-0732">Signal</keyword>
<dbReference type="GO" id="GO:0012505">
    <property type="term" value="C:endomembrane system"/>
    <property type="evidence" value="ECO:0007669"/>
    <property type="project" value="UniProtKB-SubCell"/>
</dbReference>
<dbReference type="InterPro" id="IPR009038">
    <property type="entry name" value="GOLD_dom"/>
</dbReference>
<feature type="signal peptide" evidence="11">
    <location>
        <begin position="1"/>
        <end position="18"/>
    </location>
</feature>